<accession>A0A9X1BND6</accession>
<dbReference type="RefSeq" id="WP_201825181.1">
    <property type="nucleotide sequence ID" value="NZ_JAERRA010000001.1"/>
</dbReference>
<evidence type="ECO:0000313" key="2">
    <source>
        <dbReference type="Proteomes" id="UP000643207"/>
    </source>
</evidence>
<proteinExistence type="predicted"/>
<keyword evidence="2" id="KW-1185">Reference proteome</keyword>
<dbReference type="EMBL" id="JAERRA010000001">
    <property type="protein sequence ID" value="MBL0719730.1"/>
    <property type="molecule type" value="Genomic_DNA"/>
</dbReference>
<dbReference type="AlphaFoldDB" id="A0A9X1BND6"/>
<comment type="caution">
    <text evidence="1">The sequence shown here is derived from an EMBL/GenBank/DDBJ whole genome shotgun (WGS) entry which is preliminary data.</text>
</comment>
<organism evidence="1 2">
    <name type="scientific">Aquariibacter lacus</name>
    <dbReference type="NCBI Taxonomy" id="2801332"/>
    <lineage>
        <taxon>Bacteria</taxon>
        <taxon>Pseudomonadati</taxon>
        <taxon>Pseudomonadota</taxon>
        <taxon>Betaproteobacteria</taxon>
        <taxon>Burkholderiales</taxon>
        <taxon>Sphaerotilaceae</taxon>
        <taxon>Aquariibacter</taxon>
    </lineage>
</organism>
<dbReference type="Proteomes" id="UP000643207">
    <property type="component" value="Unassembled WGS sequence"/>
</dbReference>
<protein>
    <submittedName>
        <fullName evidence="1">Uncharacterized protein</fullName>
    </submittedName>
</protein>
<name>A0A9X1BND6_9BURK</name>
<sequence length="496" mass="54992">MSDAIKFTPSPVFDRAASALDLAIESFWFNQYPAEQAAKLEGRIKMAAKLLAKLANLQHSHALEVVAQALRFPSWHHLSAHLTSAQAFEKGLLPAGWLDALAGAVVLTVQAEDDVAMPAAQLEALEQLGETLAMLTDTPKQHVLDGVSAALCGGRSWQAVRRRSPLYALEPLYRFVVYPKDAEGGSGGSFEESPACSQLVEQLDEQWQGYDEFTKPRKKQARRWVESTLAAQPGFLEAGLALAWMQREAKEAEALTTANRFVRLAEALMPKGYKGHVRWGHLGNRVYHRLLWLQMSLNHDAGLGAAAAKVARKMLRLNPGDNLGVRYVLPFLQLEHANLVAAKRSLKALESESGLTASATRAFVAFALDDLNTFRRELTEALFTLPMLRAFLLNDPKALPKDEPGYRSVQPDMDTFAEFAWPSYCILPGLRAACQAFLAEPVVLQTERELRTYWSAYWPTRGDPARPRVGSHEGWEQLLTECIDRVARCGPAHVAR</sequence>
<reference evidence="1 2" key="1">
    <citation type="submission" date="2021-01" db="EMBL/GenBank/DDBJ databases">
        <title>Piscinibacter sp. Jin2 Genome sequencing and assembly.</title>
        <authorList>
            <person name="Kim I."/>
        </authorList>
    </citation>
    <scope>NUCLEOTIDE SEQUENCE [LARGE SCALE GENOMIC DNA]</scope>
    <source>
        <strain evidence="1 2">Jin2</strain>
    </source>
</reference>
<evidence type="ECO:0000313" key="1">
    <source>
        <dbReference type="EMBL" id="MBL0719730.1"/>
    </source>
</evidence>
<gene>
    <name evidence="1" type="ORF">JI742_07495</name>
</gene>